<reference evidence="2 3" key="1">
    <citation type="submission" date="2019-03" db="EMBL/GenBank/DDBJ databases">
        <title>Deep-cultivation of Planctomycetes and their phenomic and genomic characterization uncovers novel biology.</title>
        <authorList>
            <person name="Wiegand S."/>
            <person name="Jogler M."/>
            <person name="Boedeker C."/>
            <person name="Pinto D."/>
            <person name="Vollmers J."/>
            <person name="Rivas-Marin E."/>
            <person name="Kohn T."/>
            <person name="Peeters S.H."/>
            <person name="Heuer A."/>
            <person name="Rast P."/>
            <person name="Oberbeckmann S."/>
            <person name="Bunk B."/>
            <person name="Jeske O."/>
            <person name="Meyerdierks A."/>
            <person name="Storesund J.E."/>
            <person name="Kallscheuer N."/>
            <person name="Luecker S."/>
            <person name="Lage O.M."/>
            <person name="Pohl T."/>
            <person name="Merkel B.J."/>
            <person name="Hornburger P."/>
            <person name="Mueller R.-W."/>
            <person name="Bruemmer F."/>
            <person name="Labrenz M."/>
            <person name="Spormann A.M."/>
            <person name="Op den Camp H."/>
            <person name="Overmann J."/>
            <person name="Amann R."/>
            <person name="Jetten M.S.M."/>
            <person name="Mascher T."/>
            <person name="Medema M.H."/>
            <person name="Devos D.P."/>
            <person name="Kaster A.-K."/>
            <person name="Ovreas L."/>
            <person name="Rohde M."/>
            <person name="Galperin M.Y."/>
            <person name="Jogler C."/>
        </authorList>
    </citation>
    <scope>NUCLEOTIDE SEQUENCE [LARGE SCALE GENOMIC DNA]</scope>
    <source>
        <strain evidence="2 3">Enr17</strain>
    </source>
</reference>
<feature type="signal peptide" evidence="1">
    <location>
        <begin position="1"/>
        <end position="23"/>
    </location>
</feature>
<gene>
    <name evidence="2" type="ORF">Enr17x_14620</name>
</gene>
<dbReference type="Proteomes" id="UP000318313">
    <property type="component" value="Chromosome"/>
</dbReference>
<dbReference type="RefSeq" id="WP_145307206.1">
    <property type="nucleotide sequence ID" value="NZ_CP037452.1"/>
</dbReference>
<dbReference type="OrthoDB" id="264246at2"/>
<evidence type="ECO:0000256" key="1">
    <source>
        <dbReference type="SAM" id="SignalP"/>
    </source>
</evidence>
<dbReference type="AlphaFoldDB" id="A0A518I8R4"/>
<proteinExistence type="predicted"/>
<sequence precursor="true">MHTVGFYLRVIPIALVLCASVLAAESTVVKQEAKLLEQRPIEQGAVSQGMALTDQHYFSSNSHSICRYDKNWKLLEEKQIQIEGVNHVGAIDYHDGHLWAGLLHGPSKGKYDKKLDRGVIAKIRTSDLSIVKTWDISDELTWIDPVCFDGKFLWVGDLRDLGIHRYKISGDKLVRVGTFRYPKEMHFSQGVRVVGNKLYTIHTFGSMDGLFEFDIPDELTDAVNHPTRVWPIQETKMHLEGFDFLPSVPNQIWHAQGKQVDRYELKGLLP</sequence>
<organism evidence="2 3">
    <name type="scientific">Gimesia fumaroli</name>
    <dbReference type="NCBI Taxonomy" id="2527976"/>
    <lineage>
        <taxon>Bacteria</taxon>
        <taxon>Pseudomonadati</taxon>
        <taxon>Planctomycetota</taxon>
        <taxon>Planctomycetia</taxon>
        <taxon>Planctomycetales</taxon>
        <taxon>Planctomycetaceae</taxon>
        <taxon>Gimesia</taxon>
    </lineage>
</organism>
<dbReference type="KEGG" id="gfm:Enr17x_14620"/>
<evidence type="ECO:0000313" key="3">
    <source>
        <dbReference type="Proteomes" id="UP000318313"/>
    </source>
</evidence>
<protein>
    <recommendedName>
        <fullName evidence="4">Glutamine cyclotransferase</fullName>
    </recommendedName>
</protein>
<feature type="chain" id="PRO_5022226907" description="Glutamine cyclotransferase" evidence="1">
    <location>
        <begin position="24"/>
        <end position="270"/>
    </location>
</feature>
<evidence type="ECO:0000313" key="2">
    <source>
        <dbReference type="EMBL" id="QDV49444.1"/>
    </source>
</evidence>
<keyword evidence="1" id="KW-0732">Signal</keyword>
<name>A0A518I8R4_9PLAN</name>
<evidence type="ECO:0008006" key="4">
    <source>
        <dbReference type="Google" id="ProtNLM"/>
    </source>
</evidence>
<keyword evidence="3" id="KW-1185">Reference proteome</keyword>
<dbReference type="EMBL" id="CP037452">
    <property type="protein sequence ID" value="QDV49444.1"/>
    <property type="molecule type" value="Genomic_DNA"/>
</dbReference>
<dbReference type="SUPFAM" id="SSF63825">
    <property type="entry name" value="YWTD domain"/>
    <property type="match status" value="1"/>
</dbReference>
<accession>A0A518I8R4</accession>